<name>Q0U8T0_PHANO</name>
<accession>Q0U8T0</accession>
<comment type="similarity">
    <text evidence="1">Belongs to the short-chain dehydrogenases/reductases (SDR) family.</text>
</comment>
<dbReference type="GeneID" id="5978979"/>
<proteinExistence type="inferred from homology"/>
<dbReference type="InParanoid" id="Q0U8T0"/>
<dbReference type="InterPro" id="IPR036291">
    <property type="entry name" value="NAD(P)-bd_dom_sf"/>
</dbReference>
<evidence type="ECO:0000313" key="4">
    <source>
        <dbReference type="Proteomes" id="UP000001055"/>
    </source>
</evidence>
<dbReference type="PANTHER" id="PTHR24320:SF272">
    <property type="entry name" value="NAD(P)-BINDING ROSSMANN-FOLD SUPERFAMILY PROTEIN"/>
    <property type="match status" value="1"/>
</dbReference>
<evidence type="ECO:0000256" key="2">
    <source>
        <dbReference type="ARBA" id="ARBA00023002"/>
    </source>
</evidence>
<dbReference type="GO" id="GO:0016491">
    <property type="term" value="F:oxidoreductase activity"/>
    <property type="evidence" value="ECO:0007669"/>
    <property type="project" value="UniProtKB-KW"/>
</dbReference>
<dbReference type="KEGG" id="pno:SNOG_11834"/>
<reference evidence="4" key="1">
    <citation type="journal article" date="2007" name="Plant Cell">
        <title>Dothideomycete-plant interactions illuminated by genome sequencing and EST analysis of the wheat pathogen Stagonospora nodorum.</title>
        <authorList>
            <person name="Hane J.K."/>
            <person name="Lowe R.G."/>
            <person name="Solomon P.S."/>
            <person name="Tan K.C."/>
            <person name="Schoch C.L."/>
            <person name="Spatafora J.W."/>
            <person name="Crous P.W."/>
            <person name="Kodira C."/>
            <person name="Birren B.W."/>
            <person name="Galagan J.E."/>
            <person name="Torriani S.F."/>
            <person name="McDonald B.A."/>
            <person name="Oliver R.P."/>
        </authorList>
    </citation>
    <scope>NUCLEOTIDE SEQUENCE [LARGE SCALE GENOMIC DNA]</scope>
    <source>
        <strain evidence="4">SN15 / ATCC MYA-4574 / FGSC 10173</strain>
    </source>
</reference>
<dbReference type="Gene3D" id="3.40.50.720">
    <property type="entry name" value="NAD(P)-binding Rossmann-like Domain"/>
    <property type="match status" value="1"/>
</dbReference>
<keyword evidence="2" id="KW-0560">Oxidoreductase</keyword>
<organism evidence="3 4">
    <name type="scientific">Phaeosphaeria nodorum (strain SN15 / ATCC MYA-4574 / FGSC 10173)</name>
    <name type="common">Glume blotch fungus</name>
    <name type="synonym">Parastagonospora nodorum</name>
    <dbReference type="NCBI Taxonomy" id="321614"/>
    <lineage>
        <taxon>Eukaryota</taxon>
        <taxon>Fungi</taxon>
        <taxon>Dikarya</taxon>
        <taxon>Ascomycota</taxon>
        <taxon>Pezizomycotina</taxon>
        <taxon>Dothideomycetes</taxon>
        <taxon>Pleosporomycetidae</taxon>
        <taxon>Pleosporales</taxon>
        <taxon>Pleosporineae</taxon>
        <taxon>Phaeosphaeriaceae</taxon>
        <taxon>Parastagonospora</taxon>
    </lineage>
</organism>
<dbReference type="OMA" id="KDGIMSD"/>
<dbReference type="AlphaFoldDB" id="Q0U8T0"/>
<dbReference type="VEuPathDB" id="FungiDB:JI435_070260"/>
<gene>
    <name evidence="3" type="ORF">SNOG_11834</name>
</gene>
<dbReference type="PANTHER" id="PTHR24320">
    <property type="entry name" value="RETINOL DEHYDROGENASE"/>
    <property type="match status" value="1"/>
</dbReference>
<sequence length="192" mass="21183">MATLYSLTSDGFEQQFATNHLAHFLLFQLLKDAMLARATPQYSSRYPHTSSAWACIPKRRIYGWPNAIERHFGARNLHATSVHPGGITENSGLTKHVPEVELAALSSDEALVCTFKSSAQGAATQVYAAVSKEWASKGGRYLSGMVEQGSREEVGREEGMFEYANEGYAAWCYDTDGEERLWEDSLGMAGFA</sequence>
<evidence type="ECO:0000256" key="1">
    <source>
        <dbReference type="ARBA" id="ARBA00006484"/>
    </source>
</evidence>
<dbReference type="RefSeq" id="XP_001802071.1">
    <property type="nucleotide sequence ID" value="XM_001802019.1"/>
</dbReference>
<protein>
    <submittedName>
        <fullName evidence="3">Uncharacterized protein</fullName>
    </submittedName>
</protein>
<evidence type="ECO:0000313" key="3">
    <source>
        <dbReference type="EMBL" id="EAT80878.1"/>
    </source>
</evidence>
<dbReference type="EMBL" id="CH445344">
    <property type="protein sequence ID" value="EAT80878.1"/>
    <property type="molecule type" value="Genomic_DNA"/>
</dbReference>
<dbReference type="SUPFAM" id="SSF51735">
    <property type="entry name" value="NAD(P)-binding Rossmann-fold domains"/>
    <property type="match status" value="1"/>
</dbReference>
<dbReference type="Proteomes" id="UP000001055">
    <property type="component" value="Unassembled WGS sequence"/>
</dbReference>